<dbReference type="Pfam" id="PF19573">
    <property type="entry name" value="DUF6089"/>
    <property type="match status" value="1"/>
</dbReference>
<dbReference type="InterPro" id="IPR011250">
    <property type="entry name" value="OMP/PagP_B-barrel"/>
</dbReference>
<sequence length="334" mass="37722">MNKYRILLIITLLSLAGYNVEAQRFNRRVTEGFITVGAQVGTINYFGDMNPLTQYVAPEWRFLRPSIAINVQRKLSSNFHVRLEFTYGRLRGDDFISASPNNARHRYRYMRNTHFRNDIKELSLVGEYNIIGSSGKYYRRANFTPYILGGIAVFHHNPKAKTSDEFGGKWVALQPLGTEGQQSGVEGYAKPYARIQPALIFGAGVKWKLNDRTNLSFELAFRYLFFDQIDDVSGTYPDMGDLQSDLVRSLSNRTLETNNAVTGRSREPDLSRILEQVSPRVTYVGSDGNPYNTIAGFGSKGDKRGEAGNNDIYLVAGIRLSYIINVGLKCPQIR</sequence>
<feature type="domain" description="DUF6089" evidence="1">
    <location>
        <begin position="35"/>
        <end position="158"/>
    </location>
</feature>
<evidence type="ECO:0000313" key="3">
    <source>
        <dbReference type="Proteomes" id="UP000004095"/>
    </source>
</evidence>
<dbReference type="AlphaFoldDB" id="A1ZP30"/>
<organism evidence="2 3">
    <name type="scientific">Microscilla marina ATCC 23134</name>
    <dbReference type="NCBI Taxonomy" id="313606"/>
    <lineage>
        <taxon>Bacteria</taxon>
        <taxon>Pseudomonadati</taxon>
        <taxon>Bacteroidota</taxon>
        <taxon>Cytophagia</taxon>
        <taxon>Cytophagales</taxon>
        <taxon>Microscillaceae</taxon>
        <taxon>Microscilla</taxon>
    </lineage>
</organism>
<gene>
    <name evidence="2" type="ORF">M23134_00263</name>
</gene>
<evidence type="ECO:0000313" key="2">
    <source>
        <dbReference type="EMBL" id="EAY27822.1"/>
    </source>
</evidence>
<dbReference type="eggNOG" id="COG3637">
    <property type="taxonomic scope" value="Bacteria"/>
</dbReference>
<dbReference type="RefSeq" id="WP_002698806.1">
    <property type="nucleotide sequence ID" value="NZ_AAWS01000020.1"/>
</dbReference>
<reference evidence="2 3" key="1">
    <citation type="submission" date="2007-01" db="EMBL/GenBank/DDBJ databases">
        <authorList>
            <person name="Haygood M."/>
            <person name="Podell S."/>
            <person name="Anderson C."/>
            <person name="Hopkinson B."/>
            <person name="Roe K."/>
            <person name="Barbeau K."/>
            <person name="Gaasterland T."/>
            <person name="Ferriera S."/>
            <person name="Johnson J."/>
            <person name="Kravitz S."/>
            <person name="Beeson K."/>
            <person name="Sutton G."/>
            <person name="Rogers Y.-H."/>
            <person name="Friedman R."/>
            <person name="Frazier M."/>
            <person name="Venter J.C."/>
        </authorList>
    </citation>
    <scope>NUCLEOTIDE SEQUENCE [LARGE SCALE GENOMIC DNA]</scope>
    <source>
        <strain evidence="2 3">ATCC 23134</strain>
    </source>
</reference>
<dbReference type="Gene3D" id="2.40.160.20">
    <property type="match status" value="1"/>
</dbReference>
<dbReference type="Proteomes" id="UP000004095">
    <property type="component" value="Unassembled WGS sequence"/>
</dbReference>
<evidence type="ECO:0000259" key="1">
    <source>
        <dbReference type="Pfam" id="PF19573"/>
    </source>
</evidence>
<protein>
    <recommendedName>
        <fullName evidence="1">DUF6089 domain-containing protein</fullName>
    </recommendedName>
</protein>
<accession>A1ZP30</accession>
<name>A1ZP30_MICM2</name>
<comment type="caution">
    <text evidence="2">The sequence shown here is derived from an EMBL/GenBank/DDBJ whole genome shotgun (WGS) entry which is preliminary data.</text>
</comment>
<dbReference type="SUPFAM" id="SSF56925">
    <property type="entry name" value="OMPA-like"/>
    <property type="match status" value="1"/>
</dbReference>
<proteinExistence type="predicted"/>
<dbReference type="EMBL" id="AAWS01000020">
    <property type="protein sequence ID" value="EAY27822.1"/>
    <property type="molecule type" value="Genomic_DNA"/>
</dbReference>
<dbReference type="InterPro" id="IPR045743">
    <property type="entry name" value="DUF6089"/>
</dbReference>
<keyword evidence="3" id="KW-1185">Reference proteome</keyword>